<dbReference type="Proteomes" id="UP000306102">
    <property type="component" value="Unassembled WGS sequence"/>
</dbReference>
<organism evidence="2 3">
    <name type="scientific">Camellia sinensis var. sinensis</name>
    <name type="common">China tea</name>
    <dbReference type="NCBI Taxonomy" id="542762"/>
    <lineage>
        <taxon>Eukaryota</taxon>
        <taxon>Viridiplantae</taxon>
        <taxon>Streptophyta</taxon>
        <taxon>Embryophyta</taxon>
        <taxon>Tracheophyta</taxon>
        <taxon>Spermatophyta</taxon>
        <taxon>Magnoliopsida</taxon>
        <taxon>eudicotyledons</taxon>
        <taxon>Gunneridae</taxon>
        <taxon>Pentapetalae</taxon>
        <taxon>asterids</taxon>
        <taxon>Ericales</taxon>
        <taxon>Theaceae</taxon>
        <taxon>Camellia</taxon>
    </lineage>
</organism>
<dbReference type="InterPro" id="IPR036770">
    <property type="entry name" value="Ankyrin_rpt-contain_sf"/>
</dbReference>
<accession>A0A4S4EFA1</accession>
<evidence type="ECO:0000313" key="2">
    <source>
        <dbReference type="EMBL" id="THG14604.1"/>
    </source>
</evidence>
<evidence type="ECO:0000313" key="3">
    <source>
        <dbReference type="Proteomes" id="UP000306102"/>
    </source>
</evidence>
<comment type="caution">
    <text evidence="2">The sequence shown here is derived from an EMBL/GenBank/DDBJ whole genome shotgun (WGS) entry which is preliminary data.</text>
</comment>
<reference evidence="2 3" key="1">
    <citation type="journal article" date="2018" name="Proc. Natl. Acad. Sci. U.S.A.">
        <title>Draft genome sequence of Camellia sinensis var. sinensis provides insights into the evolution of the tea genome and tea quality.</title>
        <authorList>
            <person name="Wei C."/>
            <person name="Yang H."/>
            <person name="Wang S."/>
            <person name="Zhao J."/>
            <person name="Liu C."/>
            <person name="Gao L."/>
            <person name="Xia E."/>
            <person name="Lu Y."/>
            <person name="Tai Y."/>
            <person name="She G."/>
            <person name="Sun J."/>
            <person name="Cao H."/>
            <person name="Tong W."/>
            <person name="Gao Q."/>
            <person name="Li Y."/>
            <person name="Deng W."/>
            <person name="Jiang X."/>
            <person name="Wang W."/>
            <person name="Chen Q."/>
            <person name="Zhang S."/>
            <person name="Li H."/>
            <person name="Wu J."/>
            <person name="Wang P."/>
            <person name="Li P."/>
            <person name="Shi C."/>
            <person name="Zheng F."/>
            <person name="Jian J."/>
            <person name="Huang B."/>
            <person name="Shan D."/>
            <person name="Shi M."/>
            <person name="Fang C."/>
            <person name="Yue Y."/>
            <person name="Li F."/>
            <person name="Li D."/>
            <person name="Wei S."/>
            <person name="Han B."/>
            <person name="Jiang C."/>
            <person name="Yin Y."/>
            <person name="Xia T."/>
            <person name="Zhang Z."/>
            <person name="Bennetzen J.L."/>
            <person name="Zhao S."/>
            <person name="Wan X."/>
        </authorList>
    </citation>
    <scope>NUCLEOTIDE SEQUENCE [LARGE SCALE GENOMIC DNA]</scope>
    <source>
        <strain evidence="3">cv. Shuchazao</strain>
        <tissue evidence="2">Leaf</tissue>
    </source>
</reference>
<dbReference type="Gene3D" id="1.25.40.20">
    <property type="entry name" value="Ankyrin repeat-containing domain"/>
    <property type="match status" value="1"/>
</dbReference>
<dbReference type="PANTHER" id="PTHR24121">
    <property type="entry name" value="NO MECHANORECEPTOR POTENTIAL C, ISOFORM D-RELATED"/>
    <property type="match status" value="1"/>
</dbReference>
<name>A0A4S4EFA1_CAMSN</name>
<dbReference type="STRING" id="542762.A0A4S4EFA1"/>
<gene>
    <name evidence="2" type="ORF">TEA_014221</name>
</gene>
<dbReference type="SMART" id="SM00248">
    <property type="entry name" value="ANK"/>
    <property type="match status" value="3"/>
</dbReference>
<evidence type="ECO:0000256" key="1">
    <source>
        <dbReference type="PROSITE-ProRule" id="PRU00023"/>
    </source>
</evidence>
<protein>
    <submittedName>
        <fullName evidence="2">Uncharacterized protein</fullName>
    </submittedName>
</protein>
<keyword evidence="3" id="KW-1185">Reference proteome</keyword>
<dbReference type="PANTHER" id="PTHR24121:SF15">
    <property type="entry name" value="ANKYRIN REPEAT PROTEIN"/>
    <property type="match status" value="1"/>
</dbReference>
<dbReference type="EMBL" id="SDRB02005209">
    <property type="protein sequence ID" value="THG14604.1"/>
    <property type="molecule type" value="Genomic_DNA"/>
</dbReference>
<dbReference type="PROSITE" id="PS50297">
    <property type="entry name" value="ANK_REP_REGION"/>
    <property type="match status" value="1"/>
</dbReference>
<dbReference type="Pfam" id="PF12796">
    <property type="entry name" value="Ank_2"/>
    <property type="match status" value="1"/>
</dbReference>
<dbReference type="AlphaFoldDB" id="A0A4S4EFA1"/>
<dbReference type="SUPFAM" id="SSF48403">
    <property type="entry name" value="Ankyrin repeat"/>
    <property type="match status" value="1"/>
</dbReference>
<keyword evidence="1" id="KW-0040">ANK repeat</keyword>
<sequence>MVSHSDAYKAASGKKQNSIEILRNFWRENEGTIPIVDRRGNTILHFLAIHGNITAIKKLDKHGLLTTEQLKKSNANGEIALHEAARFGHKDVAETMLEKEGDLINARNELGETPIYVAAAFGNRAVFDFFSKISDDEWLMGLRTRDGCPVLHAAVKGEYYRMLISASERFPAHPPSANSRLCFHEVKRRRLEKCKLDQQD</sequence>
<dbReference type="PROSITE" id="PS50088">
    <property type="entry name" value="ANK_REPEAT"/>
    <property type="match status" value="1"/>
</dbReference>
<feature type="repeat" description="ANK" evidence="1">
    <location>
        <begin position="76"/>
        <end position="108"/>
    </location>
</feature>
<dbReference type="InterPro" id="IPR002110">
    <property type="entry name" value="Ankyrin_rpt"/>
</dbReference>
<proteinExistence type="predicted"/>